<keyword evidence="6" id="KW-0732">Signal</keyword>
<evidence type="ECO:0000256" key="5">
    <source>
        <dbReference type="ARBA" id="ARBA00023049"/>
    </source>
</evidence>
<evidence type="ECO:0000256" key="6">
    <source>
        <dbReference type="SAM" id="SignalP"/>
    </source>
</evidence>
<feature type="domain" description="Peptidase M16 C-terminal" evidence="8">
    <location>
        <begin position="202"/>
        <end position="375"/>
    </location>
</feature>
<dbReference type="GO" id="GO:0046872">
    <property type="term" value="F:metal ion binding"/>
    <property type="evidence" value="ECO:0007669"/>
    <property type="project" value="InterPro"/>
</dbReference>
<accession>A0AAJ5BI07</accession>
<name>A0AAJ5BI07_9GAMM</name>
<evidence type="ECO:0000256" key="2">
    <source>
        <dbReference type="ARBA" id="ARBA00022670"/>
    </source>
</evidence>
<evidence type="ECO:0000256" key="4">
    <source>
        <dbReference type="ARBA" id="ARBA00022833"/>
    </source>
</evidence>
<comment type="similarity">
    <text evidence="1">Belongs to the peptidase M16 family.</text>
</comment>
<feature type="chain" id="PRO_5042491264" evidence="6">
    <location>
        <begin position="25"/>
        <end position="480"/>
    </location>
</feature>
<comment type="caution">
    <text evidence="9">The sequence shown here is derived from an EMBL/GenBank/DDBJ whole genome shotgun (WGS) entry which is preliminary data.</text>
</comment>
<dbReference type="EMBL" id="FOLW01000009">
    <property type="protein sequence ID" value="SFD16985.1"/>
    <property type="molecule type" value="Genomic_DNA"/>
</dbReference>
<evidence type="ECO:0000259" key="8">
    <source>
        <dbReference type="Pfam" id="PF05193"/>
    </source>
</evidence>
<dbReference type="PANTHER" id="PTHR43690">
    <property type="entry name" value="NARDILYSIN"/>
    <property type="match status" value="1"/>
</dbReference>
<keyword evidence="5" id="KW-0482">Metalloprotease</keyword>
<dbReference type="InterPro" id="IPR050626">
    <property type="entry name" value="Peptidase_M16"/>
</dbReference>
<dbReference type="AlphaFoldDB" id="A0AAJ5BI07"/>
<reference evidence="9 10" key="1">
    <citation type="submission" date="2016-10" db="EMBL/GenBank/DDBJ databases">
        <authorList>
            <person name="Varghese N."/>
            <person name="Submissions S."/>
        </authorList>
    </citation>
    <scope>NUCLEOTIDE SEQUENCE [LARGE SCALE GENOMIC DNA]</scope>
    <source>
        <strain evidence="9 10">DSM 5563</strain>
    </source>
</reference>
<feature type="domain" description="Peptidase M16 N-terminal" evidence="7">
    <location>
        <begin position="48"/>
        <end position="149"/>
    </location>
</feature>
<protein>
    <submittedName>
        <fullName evidence="9">Predicted Zn-dependent peptidase</fullName>
    </submittedName>
</protein>
<proteinExistence type="inferred from homology"/>
<dbReference type="GO" id="GO:0006508">
    <property type="term" value="P:proteolysis"/>
    <property type="evidence" value="ECO:0007669"/>
    <property type="project" value="UniProtKB-KW"/>
</dbReference>
<dbReference type="GO" id="GO:0008237">
    <property type="term" value="F:metallopeptidase activity"/>
    <property type="evidence" value="ECO:0007669"/>
    <property type="project" value="UniProtKB-KW"/>
</dbReference>
<evidence type="ECO:0000256" key="3">
    <source>
        <dbReference type="ARBA" id="ARBA00022801"/>
    </source>
</evidence>
<evidence type="ECO:0000313" key="10">
    <source>
        <dbReference type="Proteomes" id="UP000226420"/>
    </source>
</evidence>
<evidence type="ECO:0000313" key="9">
    <source>
        <dbReference type="EMBL" id="SFD16985.1"/>
    </source>
</evidence>
<keyword evidence="4" id="KW-0862">Zinc</keyword>
<dbReference type="SUPFAM" id="SSF63411">
    <property type="entry name" value="LuxS/MPP-like metallohydrolase"/>
    <property type="match status" value="1"/>
</dbReference>
<organism evidence="9 10">
    <name type="scientific">Pragia fontium DSM 5563 = ATCC 49100</name>
    <dbReference type="NCBI Taxonomy" id="1122977"/>
    <lineage>
        <taxon>Bacteria</taxon>
        <taxon>Pseudomonadati</taxon>
        <taxon>Pseudomonadota</taxon>
        <taxon>Gammaproteobacteria</taxon>
        <taxon>Enterobacterales</taxon>
        <taxon>Budviciaceae</taxon>
        <taxon>Pragia</taxon>
    </lineage>
</organism>
<dbReference type="PANTHER" id="PTHR43690:SF17">
    <property type="entry name" value="PROTEIN YHJJ"/>
    <property type="match status" value="1"/>
</dbReference>
<dbReference type="Pfam" id="PF05193">
    <property type="entry name" value="Peptidase_M16_C"/>
    <property type="match status" value="1"/>
</dbReference>
<evidence type="ECO:0000256" key="1">
    <source>
        <dbReference type="ARBA" id="ARBA00007261"/>
    </source>
</evidence>
<dbReference type="Proteomes" id="UP000226420">
    <property type="component" value="Unassembled WGS sequence"/>
</dbReference>
<keyword evidence="2" id="KW-0645">Protease</keyword>
<gene>
    <name evidence="9" type="ORF">SAMN02745723_10946</name>
</gene>
<sequence>MQFKYLLSALSGVMFMWVGSAAQAEALKADPAWQEGKLENGFKWQILATPHRPSDKIEVRLEVHAGSLQEGIQQTGFSYLLPHLAMEKTDSYESEEIQSLLPLITPETEPKSLVEVSYDYTRYNLSLPTNKPELLKEAFGWLSEAVSPPTASNGLIQLMSNDPLSPLITFPAGVNDAWWHYRIKNSPLVGHEPGRPIAEGATAERLNEFYLKWYTPDSMTLYVVGNVDRRAMVEQINKSFGGLSGKRLTPATIAALSALPATPVNFLSQGVEKDRLKLVWDDPWHPIVTKLSLERQWLSMIANDMIANRLNQKMGRGSAKNAALDFACQIQFQRYHCDLTIDTPLAAMKNNLKLVAAELVKLEKEGVTDAEFNTLLAEQKEQLAQIISTYAKTDTAQIMAQRLLAEKSGSITVSPESYQELRQKFLDGLDLMTVNTRINRLLTIKPTLVLTQPAGEPEENVRVLSEQLEAIMAPKADEAK</sequence>
<dbReference type="InterPro" id="IPR007863">
    <property type="entry name" value="Peptidase_M16_C"/>
</dbReference>
<dbReference type="InterPro" id="IPR011249">
    <property type="entry name" value="Metalloenz_LuxS/M16"/>
</dbReference>
<dbReference type="Pfam" id="PF00675">
    <property type="entry name" value="Peptidase_M16"/>
    <property type="match status" value="1"/>
</dbReference>
<dbReference type="Gene3D" id="3.30.830.10">
    <property type="entry name" value="Metalloenzyme, LuxS/M16 peptidase-like"/>
    <property type="match status" value="2"/>
</dbReference>
<dbReference type="RefSeq" id="WP_047779567.1">
    <property type="nucleotide sequence ID" value="NZ_FOLW01000009.1"/>
</dbReference>
<keyword evidence="3" id="KW-0378">Hydrolase</keyword>
<feature type="signal peptide" evidence="6">
    <location>
        <begin position="1"/>
        <end position="24"/>
    </location>
</feature>
<evidence type="ECO:0000259" key="7">
    <source>
        <dbReference type="Pfam" id="PF00675"/>
    </source>
</evidence>
<dbReference type="InterPro" id="IPR011765">
    <property type="entry name" value="Pept_M16_N"/>
</dbReference>